<proteinExistence type="predicted"/>
<feature type="region of interest" description="Disordered" evidence="1">
    <location>
        <begin position="408"/>
        <end position="440"/>
    </location>
</feature>
<feature type="region of interest" description="Disordered" evidence="1">
    <location>
        <begin position="299"/>
        <end position="329"/>
    </location>
</feature>
<feature type="compositionally biased region" description="Basic and acidic residues" evidence="1">
    <location>
        <begin position="181"/>
        <end position="197"/>
    </location>
</feature>
<accession>A0AAV4QBU2</accession>
<feature type="region of interest" description="Disordered" evidence="1">
    <location>
        <begin position="112"/>
        <end position="141"/>
    </location>
</feature>
<evidence type="ECO:0000313" key="3">
    <source>
        <dbReference type="Proteomes" id="UP001054945"/>
    </source>
</evidence>
<dbReference type="AlphaFoldDB" id="A0AAV4QBU2"/>
<name>A0AAV4QBU2_CAEEX</name>
<organism evidence="2 3">
    <name type="scientific">Caerostris extrusa</name>
    <name type="common">Bark spider</name>
    <name type="synonym">Caerostris bankana</name>
    <dbReference type="NCBI Taxonomy" id="172846"/>
    <lineage>
        <taxon>Eukaryota</taxon>
        <taxon>Metazoa</taxon>
        <taxon>Ecdysozoa</taxon>
        <taxon>Arthropoda</taxon>
        <taxon>Chelicerata</taxon>
        <taxon>Arachnida</taxon>
        <taxon>Araneae</taxon>
        <taxon>Araneomorphae</taxon>
        <taxon>Entelegynae</taxon>
        <taxon>Araneoidea</taxon>
        <taxon>Araneidae</taxon>
        <taxon>Caerostris</taxon>
    </lineage>
</organism>
<dbReference type="EMBL" id="BPLR01005935">
    <property type="protein sequence ID" value="GIY06179.1"/>
    <property type="molecule type" value="Genomic_DNA"/>
</dbReference>
<keyword evidence="3" id="KW-1185">Reference proteome</keyword>
<sequence length="440" mass="49094">MQNLGIDTQKSNDSFKDNFCLHIWPECRSNATRPFHDPKYPDSPLTSHSIGASSHVNSSTSFHGLSLLNSSNISAKATATDGHHKHFPSHTVEDLCATNAFNDDASYASFHDSRRLNPGNSSAKATVADGHHKHLSSHTIEDSRATNLSMMLHRSEASNRPYNKVTEVSGEYTGANNINTKSDKSAQIENKEDNGTREEFVPSCERLCNKIHEIHQTESERYISIYQVPSKPETQRKLLMPASDAKEVLSAERQQTCSTELTSHSKGEQKTATECPIKVTKARVQDAKSSTKFIDADISSTNDGQQINDEHQKETTIDAGRSSPNDGGQMRANCPMYERISSPDDVGQIRINSPVYERISSPDDGRQMSAKCFMNEEVSSPKDGRQMSANSPMYERISSPVYERISSPVYERISSPDDRRQMSANSFMDERISSQRMDFK</sequence>
<comment type="caution">
    <text evidence="2">The sequence shown here is derived from an EMBL/GenBank/DDBJ whole genome shotgun (WGS) entry which is preliminary data.</text>
</comment>
<evidence type="ECO:0000256" key="1">
    <source>
        <dbReference type="SAM" id="MobiDB-lite"/>
    </source>
</evidence>
<reference evidence="2 3" key="1">
    <citation type="submission" date="2021-06" db="EMBL/GenBank/DDBJ databases">
        <title>Caerostris extrusa draft genome.</title>
        <authorList>
            <person name="Kono N."/>
            <person name="Arakawa K."/>
        </authorList>
    </citation>
    <scope>NUCLEOTIDE SEQUENCE [LARGE SCALE GENOMIC DNA]</scope>
</reference>
<feature type="region of interest" description="Disordered" evidence="1">
    <location>
        <begin position="173"/>
        <end position="197"/>
    </location>
</feature>
<protein>
    <submittedName>
        <fullName evidence="2">Uncharacterized protein</fullName>
    </submittedName>
</protein>
<dbReference type="Proteomes" id="UP001054945">
    <property type="component" value="Unassembled WGS sequence"/>
</dbReference>
<evidence type="ECO:0000313" key="2">
    <source>
        <dbReference type="EMBL" id="GIY06179.1"/>
    </source>
</evidence>
<gene>
    <name evidence="2" type="ORF">CEXT_137941</name>
</gene>
<feature type="compositionally biased region" description="Basic and acidic residues" evidence="1">
    <location>
        <begin position="428"/>
        <end position="440"/>
    </location>
</feature>